<dbReference type="EMBL" id="BMAT01007154">
    <property type="protein sequence ID" value="GFR58531.1"/>
    <property type="molecule type" value="Genomic_DNA"/>
</dbReference>
<feature type="region of interest" description="Disordered" evidence="1">
    <location>
        <begin position="1"/>
        <end position="83"/>
    </location>
</feature>
<protein>
    <submittedName>
        <fullName evidence="2">Uncharacterized protein</fullName>
    </submittedName>
</protein>
<gene>
    <name evidence="2" type="ORF">ElyMa_003483600</name>
</gene>
<evidence type="ECO:0000256" key="1">
    <source>
        <dbReference type="SAM" id="MobiDB-lite"/>
    </source>
</evidence>
<dbReference type="AlphaFoldDB" id="A0AAV4ECX0"/>
<name>A0AAV4ECX0_9GAST</name>
<keyword evidence="3" id="KW-1185">Reference proteome</keyword>
<sequence>MFNPKFPNQDPFSFDEDKKPAQRKTNSNLTSKESLLSGLFSKSRSHSSTTNETSRNDHPSSETQVPRVSFGVGTRPPGAEGVSWGRASLRTAVFDLTRVNQVSQVAAASKNKRPRSISRFIQHPLYRKSSLPKVRLNTSNWCCQFQQLYLLLPISPSPQPPRPLSSSPCSSPGARRGAWTNFIPGPGIGGTPGLTPSGVVWALGSGLD</sequence>
<evidence type="ECO:0000313" key="2">
    <source>
        <dbReference type="EMBL" id="GFR58531.1"/>
    </source>
</evidence>
<proteinExistence type="predicted"/>
<organism evidence="2 3">
    <name type="scientific">Elysia marginata</name>
    <dbReference type="NCBI Taxonomy" id="1093978"/>
    <lineage>
        <taxon>Eukaryota</taxon>
        <taxon>Metazoa</taxon>
        <taxon>Spiralia</taxon>
        <taxon>Lophotrochozoa</taxon>
        <taxon>Mollusca</taxon>
        <taxon>Gastropoda</taxon>
        <taxon>Heterobranchia</taxon>
        <taxon>Euthyneura</taxon>
        <taxon>Panpulmonata</taxon>
        <taxon>Sacoglossa</taxon>
        <taxon>Placobranchoidea</taxon>
        <taxon>Plakobranchidae</taxon>
        <taxon>Elysia</taxon>
    </lineage>
</organism>
<comment type="caution">
    <text evidence="2">The sequence shown here is derived from an EMBL/GenBank/DDBJ whole genome shotgun (WGS) entry which is preliminary data.</text>
</comment>
<reference evidence="2 3" key="1">
    <citation type="journal article" date="2021" name="Elife">
        <title>Chloroplast acquisition without the gene transfer in kleptoplastic sea slugs, Plakobranchus ocellatus.</title>
        <authorList>
            <person name="Maeda T."/>
            <person name="Takahashi S."/>
            <person name="Yoshida T."/>
            <person name="Shimamura S."/>
            <person name="Takaki Y."/>
            <person name="Nagai Y."/>
            <person name="Toyoda A."/>
            <person name="Suzuki Y."/>
            <person name="Arimoto A."/>
            <person name="Ishii H."/>
            <person name="Satoh N."/>
            <person name="Nishiyama T."/>
            <person name="Hasebe M."/>
            <person name="Maruyama T."/>
            <person name="Minagawa J."/>
            <person name="Obokata J."/>
            <person name="Shigenobu S."/>
        </authorList>
    </citation>
    <scope>NUCLEOTIDE SEQUENCE [LARGE SCALE GENOMIC DNA]</scope>
</reference>
<evidence type="ECO:0000313" key="3">
    <source>
        <dbReference type="Proteomes" id="UP000762676"/>
    </source>
</evidence>
<feature type="compositionally biased region" description="Polar residues" evidence="1">
    <location>
        <begin position="23"/>
        <end position="53"/>
    </location>
</feature>
<accession>A0AAV4ECX0</accession>
<dbReference type="Proteomes" id="UP000762676">
    <property type="component" value="Unassembled WGS sequence"/>
</dbReference>